<evidence type="ECO:0000256" key="1">
    <source>
        <dbReference type="ARBA" id="ARBA00009437"/>
    </source>
</evidence>
<dbReference type="PANTHER" id="PTHR30579">
    <property type="entry name" value="TRANSCRIPTIONAL REGULATOR"/>
    <property type="match status" value="1"/>
</dbReference>
<reference evidence="7" key="1">
    <citation type="submission" date="2016-10" db="EMBL/GenBank/DDBJ databases">
        <authorList>
            <person name="Varghese N."/>
        </authorList>
    </citation>
    <scope>NUCLEOTIDE SEQUENCE [LARGE SCALE GENOMIC DNA]</scope>
    <source>
        <strain evidence="7">GAS106B</strain>
    </source>
</reference>
<dbReference type="Pfam" id="PF03466">
    <property type="entry name" value="LysR_substrate"/>
    <property type="match status" value="1"/>
</dbReference>
<dbReference type="PANTHER" id="PTHR30579:SF7">
    <property type="entry name" value="HTH-TYPE TRANSCRIPTIONAL REGULATOR LRHA-RELATED"/>
    <property type="match status" value="1"/>
</dbReference>
<dbReference type="SUPFAM" id="SSF53850">
    <property type="entry name" value="Periplasmic binding protein-like II"/>
    <property type="match status" value="1"/>
</dbReference>
<dbReference type="AlphaFoldDB" id="A0A1H1JFG3"/>
<dbReference type="GO" id="GO:0003700">
    <property type="term" value="F:DNA-binding transcription factor activity"/>
    <property type="evidence" value="ECO:0007669"/>
    <property type="project" value="InterPro"/>
</dbReference>
<feature type="domain" description="HTH lysR-type" evidence="5">
    <location>
        <begin position="4"/>
        <end position="61"/>
    </location>
</feature>
<dbReference type="Proteomes" id="UP000183487">
    <property type="component" value="Unassembled WGS sequence"/>
</dbReference>
<gene>
    <name evidence="6" type="ORF">SAMN05443245_6254</name>
</gene>
<dbReference type="InterPro" id="IPR036390">
    <property type="entry name" value="WH_DNA-bd_sf"/>
</dbReference>
<keyword evidence="2" id="KW-0805">Transcription regulation</keyword>
<evidence type="ECO:0000256" key="4">
    <source>
        <dbReference type="ARBA" id="ARBA00023163"/>
    </source>
</evidence>
<evidence type="ECO:0000313" key="6">
    <source>
        <dbReference type="EMBL" id="SDR48671.1"/>
    </source>
</evidence>
<dbReference type="InterPro" id="IPR000847">
    <property type="entry name" value="LysR_HTH_N"/>
</dbReference>
<dbReference type="EMBL" id="FNKP01000003">
    <property type="protein sequence ID" value="SDR48671.1"/>
    <property type="molecule type" value="Genomic_DNA"/>
</dbReference>
<dbReference type="RefSeq" id="WP_074771478.1">
    <property type="nucleotide sequence ID" value="NZ_FNKP01000003.1"/>
</dbReference>
<evidence type="ECO:0000313" key="7">
    <source>
        <dbReference type="Proteomes" id="UP000183487"/>
    </source>
</evidence>
<evidence type="ECO:0000256" key="3">
    <source>
        <dbReference type="ARBA" id="ARBA00023125"/>
    </source>
</evidence>
<proteinExistence type="inferred from homology"/>
<dbReference type="InterPro" id="IPR005119">
    <property type="entry name" value="LysR_subst-bd"/>
</dbReference>
<organism evidence="6 7">
    <name type="scientific">Paraburkholderia fungorum</name>
    <dbReference type="NCBI Taxonomy" id="134537"/>
    <lineage>
        <taxon>Bacteria</taxon>
        <taxon>Pseudomonadati</taxon>
        <taxon>Pseudomonadota</taxon>
        <taxon>Betaproteobacteria</taxon>
        <taxon>Burkholderiales</taxon>
        <taxon>Burkholderiaceae</taxon>
        <taxon>Paraburkholderia</taxon>
    </lineage>
</organism>
<dbReference type="OrthoDB" id="9789529at2"/>
<name>A0A1H1JFG3_9BURK</name>
<keyword evidence="7" id="KW-1185">Reference proteome</keyword>
<dbReference type="InterPro" id="IPR036388">
    <property type="entry name" value="WH-like_DNA-bd_sf"/>
</dbReference>
<dbReference type="SUPFAM" id="SSF46785">
    <property type="entry name" value="Winged helix' DNA-binding domain"/>
    <property type="match status" value="1"/>
</dbReference>
<dbReference type="InterPro" id="IPR050176">
    <property type="entry name" value="LTTR"/>
</dbReference>
<evidence type="ECO:0000259" key="5">
    <source>
        <dbReference type="PROSITE" id="PS50931"/>
    </source>
</evidence>
<sequence>MKNLDLELMRTFVAVADAHSFAGAGVRIGRSQAAVSQQMQRLEALVGIALFQKEGRNKPLTAGGQQLLGHARELLRVNDEAVQSLVGGAQAGVLRIGSPHDVSDTLLPPILAHIARWAPGLRIELDVGRSPFLMEALRRGEIDMTLSTRGDATLQGLLLRTSPTVWICASQYKHVPQAPIPLVLADEPSIFGKLAIEALDAARVRWREAYIASNLLGVKAAIRAQLGVTARSIELLGPEMRVLGDKDGLPRLPDVDYYLWIRPHSANPLVRQAFELLSQVLPGRRLDH</sequence>
<dbReference type="Pfam" id="PF00126">
    <property type="entry name" value="HTH_1"/>
    <property type="match status" value="1"/>
</dbReference>
<keyword evidence="3" id="KW-0238">DNA-binding</keyword>
<keyword evidence="4" id="KW-0804">Transcription</keyword>
<accession>A0A1H1JFG3</accession>
<protein>
    <submittedName>
        <fullName evidence="6">Transcriptional regulator, LysR family</fullName>
    </submittedName>
</protein>
<dbReference type="PROSITE" id="PS50931">
    <property type="entry name" value="HTH_LYSR"/>
    <property type="match status" value="1"/>
</dbReference>
<dbReference type="GO" id="GO:0003677">
    <property type="term" value="F:DNA binding"/>
    <property type="evidence" value="ECO:0007669"/>
    <property type="project" value="UniProtKB-KW"/>
</dbReference>
<evidence type="ECO:0000256" key="2">
    <source>
        <dbReference type="ARBA" id="ARBA00023015"/>
    </source>
</evidence>
<dbReference type="Gene3D" id="1.10.10.10">
    <property type="entry name" value="Winged helix-like DNA-binding domain superfamily/Winged helix DNA-binding domain"/>
    <property type="match status" value="1"/>
</dbReference>
<comment type="similarity">
    <text evidence="1">Belongs to the LysR transcriptional regulatory family.</text>
</comment>
<dbReference type="Gene3D" id="3.40.190.10">
    <property type="entry name" value="Periplasmic binding protein-like II"/>
    <property type="match status" value="2"/>
</dbReference>